<dbReference type="EMBL" id="DSUH01000038">
    <property type="protein sequence ID" value="HGU31547.1"/>
    <property type="molecule type" value="Genomic_DNA"/>
</dbReference>
<dbReference type="PROSITE" id="PS52016">
    <property type="entry name" value="TONB_DEPENDENT_REC_3"/>
    <property type="match status" value="1"/>
</dbReference>
<keyword evidence="2 10" id="KW-0813">Transport</keyword>
<feature type="domain" description="TonB-dependent receptor-like beta-barrel" evidence="13">
    <location>
        <begin position="206"/>
        <end position="679"/>
    </location>
</feature>
<feature type="signal peptide" evidence="12">
    <location>
        <begin position="1"/>
        <end position="28"/>
    </location>
</feature>
<evidence type="ECO:0000256" key="8">
    <source>
        <dbReference type="ARBA" id="ARBA00023170"/>
    </source>
</evidence>
<evidence type="ECO:0000256" key="1">
    <source>
        <dbReference type="ARBA" id="ARBA00004571"/>
    </source>
</evidence>
<dbReference type="CDD" id="cd01347">
    <property type="entry name" value="ligand_gated_channel"/>
    <property type="match status" value="1"/>
</dbReference>
<keyword evidence="7 10" id="KW-0472">Membrane</keyword>
<evidence type="ECO:0000256" key="5">
    <source>
        <dbReference type="ARBA" id="ARBA00022729"/>
    </source>
</evidence>
<evidence type="ECO:0000256" key="9">
    <source>
        <dbReference type="ARBA" id="ARBA00023237"/>
    </source>
</evidence>
<dbReference type="GO" id="GO:0044718">
    <property type="term" value="P:siderophore transmembrane transport"/>
    <property type="evidence" value="ECO:0007669"/>
    <property type="project" value="TreeGrafter"/>
</dbReference>
<name>A0A7C4MMU5_9BACT</name>
<dbReference type="InterPro" id="IPR000531">
    <property type="entry name" value="Beta-barrel_TonB"/>
</dbReference>
<keyword evidence="3 10" id="KW-1134">Transmembrane beta strand</keyword>
<gene>
    <name evidence="15" type="ORF">ENS29_01665</name>
</gene>
<evidence type="ECO:0000259" key="14">
    <source>
        <dbReference type="Pfam" id="PF07715"/>
    </source>
</evidence>
<feature type="domain" description="TonB-dependent receptor plug" evidence="14">
    <location>
        <begin position="63"/>
        <end position="165"/>
    </location>
</feature>
<organism evidence="15">
    <name type="scientific">Desulfatirhabdium butyrativorans</name>
    <dbReference type="NCBI Taxonomy" id="340467"/>
    <lineage>
        <taxon>Bacteria</taxon>
        <taxon>Pseudomonadati</taxon>
        <taxon>Thermodesulfobacteriota</taxon>
        <taxon>Desulfobacteria</taxon>
        <taxon>Desulfobacterales</taxon>
        <taxon>Desulfatirhabdiaceae</taxon>
        <taxon>Desulfatirhabdium</taxon>
    </lineage>
</organism>
<evidence type="ECO:0000313" key="15">
    <source>
        <dbReference type="EMBL" id="HGU31547.1"/>
    </source>
</evidence>
<dbReference type="Pfam" id="PF00593">
    <property type="entry name" value="TonB_dep_Rec_b-barrel"/>
    <property type="match status" value="1"/>
</dbReference>
<keyword evidence="4 10" id="KW-0812">Transmembrane</keyword>
<comment type="similarity">
    <text evidence="10 11">Belongs to the TonB-dependent receptor family.</text>
</comment>
<protein>
    <submittedName>
        <fullName evidence="15">TonB-dependent receptor</fullName>
    </submittedName>
</protein>
<evidence type="ECO:0000256" key="4">
    <source>
        <dbReference type="ARBA" id="ARBA00022692"/>
    </source>
</evidence>
<dbReference type="InterPro" id="IPR037066">
    <property type="entry name" value="Plug_dom_sf"/>
</dbReference>
<evidence type="ECO:0000256" key="11">
    <source>
        <dbReference type="RuleBase" id="RU003357"/>
    </source>
</evidence>
<dbReference type="PANTHER" id="PTHR30069">
    <property type="entry name" value="TONB-DEPENDENT OUTER MEMBRANE RECEPTOR"/>
    <property type="match status" value="1"/>
</dbReference>
<dbReference type="AlphaFoldDB" id="A0A7C4MMU5"/>
<sequence>MKHRLWWIGMLCCGWMFAYGFISPVSYAATGEQHEESKETTPGYHLEGITVTATKTETPSELVPITAYTVGPAEIESQPSYYMSNFGELIRDVPGVHVAQYYPWGPPWVHLRGTGYFIGRTVFLVDGIPVTPFMSQTINNNDIERVDVVLGPSSALYGANASGGVVNVITKSGKPDTGANVGTGYGSFNTWRPHTSFGKQSGEWNYYFSYNGDYSDGYAMKPVDGMIELYKLGKTQYLWDASYEDNDYRYSYLMGKVGWRNENGVGFNVSYNFENLYLYGGQPGLVLNDDGTQGIGSFKCFTPLGKAAKVTLSTGYQSFDRPGTNIKGLSLVNNKLVLNTTPTTRTEWTNDRLPIDLQTDVYLFENHVVTLGAFWSREKETRETYTISTGVRTDKTDYTTDQTAFYAQDQMFFLDERLSLLLGLRWDYWDFHDVFDQASTPQNPESIQKDHLSYRGGLRYRFNDVFSLKSSAGTAFWPGTALWFYRNVKSGMTWREANPNLEPEKTWMVDLGGEFKFAKTGTYFSVTPYYGEINDMVSYRYDVNPYVQGGTIIRTQNLGTAEIYGVEFGVEQRMTQQLSLFAALTLNHSRLKDSGANTDHQLRNAPDYWGSLGVRYIDPDLLNAQVTLRVSDDRYYDDENTDLPYFHMEAYQTVDAKIWKDWKLSKDWVLTTGLSGTNLFDQDYATEIVYVNPGRAIQADLRLKYLF</sequence>
<accession>A0A7C4MMU5</accession>
<proteinExistence type="inferred from homology"/>
<keyword evidence="8 15" id="KW-0675">Receptor</keyword>
<dbReference type="InterPro" id="IPR036942">
    <property type="entry name" value="Beta-barrel_TonB_sf"/>
</dbReference>
<evidence type="ECO:0000259" key="13">
    <source>
        <dbReference type="Pfam" id="PF00593"/>
    </source>
</evidence>
<dbReference type="InterPro" id="IPR012910">
    <property type="entry name" value="Plug_dom"/>
</dbReference>
<keyword evidence="6 11" id="KW-0798">TonB box</keyword>
<dbReference type="GO" id="GO:0009279">
    <property type="term" value="C:cell outer membrane"/>
    <property type="evidence" value="ECO:0007669"/>
    <property type="project" value="UniProtKB-SubCell"/>
</dbReference>
<evidence type="ECO:0000256" key="3">
    <source>
        <dbReference type="ARBA" id="ARBA00022452"/>
    </source>
</evidence>
<dbReference type="InterPro" id="IPR039426">
    <property type="entry name" value="TonB-dep_rcpt-like"/>
</dbReference>
<evidence type="ECO:0000256" key="12">
    <source>
        <dbReference type="SAM" id="SignalP"/>
    </source>
</evidence>
<dbReference type="PANTHER" id="PTHR30069:SF29">
    <property type="entry name" value="HEMOGLOBIN AND HEMOGLOBIN-HAPTOGLOBIN-BINDING PROTEIN 1-RELATED"/>
    <property type="match status" value="1"/>
</dbReference>
<dbReference type="GO" id="GO:0015344">
    <property type="term" value="F:siderophore uptake transmembrane transporter activity"/>
    <property type="evidence" value="ECO:0007669"/>
    <property type="project" value="TreeGrafter"/>
</dbReference>
<keyword evidence="5 12" id="KW-0732">Signal</keyword>
<evidence type="ECO:0000256" key="6">
    <source>
        <dbReference type="ARBA" id="ARBA00023077"/>
    </source>
</evidence>
<evidence type="ECO:0000256" key="10">
    <source>
        <dbReference type="PROSITE-ProRule" id="PRU01360"/>
    </source>
</evidence>
<dbReference type="Pfam" id="PF07715">
    <property type="entry name" value="Plug"/>
    <property type="match status" value="1"/>
</dbReference>
<keyword evidence="9 10" id="KW-0998">Cell outer membrane</keyword>
<dbReference type="Gene3D" id="2.170.130.10">
    <property type="entry name" value="TonB-dependent receptor, plug domain"/>
    <property type="match status" value="1"/>
</dbReference>
<comment type="caution">
    <text evidence="15">The sequence shown here is derived from an EMBL/GenBank/DDBJ whole genome shotgun (WGS) entry which is preliminary data.</text>
</comment>
<reference evidence="15" key="1">
    <citation type="journal article" date="2020" name="mSystems">
        <title>Genome- and Community-Level Interaction Insights into Carbon Utilization and Element Cycling Functions of Hydrothermarchaeota in Hydrothermal Sediment.</title>
        <authorList>
            <person name="Zhou Z."/>
            <person name="Liu Y."/>
            <person name="Xu W."/>
            <person name="Pan J."/>
            <person name="Luo Z.H."/>
            <person name="Li M."/>
        </authorList>
    </citation>
    <scope>NUCLEOTIDE SEQUENCE [LARGE SCALE GENOMIC DNA]</scope>
    <source>
        <strain evidence="15">SpSt-477</strain>
    </source>
</reference>
<dbReference type="SUPFAM" id="SSF56935">
    <property type="entry name" value="Porins"/>
    <property type="match status" value="1"/>
</dbReference>
<dbReference type="Gene3D" id="2.40.170.20">
    <property type="entry name" value="TonB-dependent receptor, beta-barrel domain"/>
    <property type="match status" value="1"/>
</dbReference>
<evidence type="ECO:0000256" key="2">
    <source>
        <dbReference type="ARBA" id="ARBA00022448"/>
    </source>
</evidence>
<feature type="chain" id="PRO_5028349657" evidence="12">
    <location>
        <begin position="29"/>
        <end position="707"/>
    </location>
</feature>
<comment type="subcellular location">
    <subcellularLocation>
        <location evidence="1 10">Cell outer membrane</location>
        <topology evidence="1 10">Multi-pass membrane protein</topology>
    </subcellularLocation>
</comment>
<evidence type="ECO:0000256" key="7">
    <source>
        <dbReference type="ARBA" id="ARBA00023136"/>
    </source>
</evidence>